<feature type="region of interest" description="Disordered" evidence="2">
    <location>
        <begin position="1"/>
        <end position="37"/>
    </location>
</feature>
<evidence type="ECO:0000256" key="1">
    <source>
        <dbReference type="PROSITE-ProRule" id="PRU00047"/>
    </source>
</evidence>
<evidence type="ECO:0000313" key="4">
    <source>
        <dbReference type="EMBL" id="KAL3680079.1"/>
    </source>
</evidence>
<dbReference type="Proteomes" id="UP001633002">
    <property type="component" value="Unassembled WGS sequence"/>
</dbReference>
<evidence type="ECO:0000313" key="5">
    <source>
        <dbReference type="Proteomes" id="UP001633002"/>
    </source>
</evidence>
<dbReference type="GO" id="GO:0008270">
    <property type="term" value="F:zinc ion binding"/>
    <property type="evidence" value="ECO:0007669"/>
    <property type="project" value="UniProtKB-KW"/>
</dbReference>
<dbReference type="EMBL" id="JBJQOH010000007">
    <property type="protein sequence ID" value="KAL3680079.1"/>
    <property type="molecule type" value="Genomic_DNA"/>
</dbReference>
<dbReference type="SUPFAM" id="SSF57756">
    <property type="entry name" value="Retrovirus zinc finger-like domains"/>
    <property type="match status" value="1"/>
</dbReference>
<keyword evidence="5" id="KW-1185">Reference proteome</keyword>
<dbReference type="InterPro" id="IPR036875">
    <property type="entry name" value="Znf_CCHC_sf"/>
</dbReference>
<proteinExistence type="predicted"/>
<organism evidence="4 5">
    <name type="scientific">Riccia sorocarpa</name>
    <dbReference type="NCBI Taxonomy" id="122646"/>
    <lineage>
        <taxon>Eukaryota</taxon>
        <taxon>Viridiplantae</taxon>
        <taxon>Streptophyta</taxon>
        <taxon>Embryophyta</taxon>
        <taxon>Marchantiophyta</taxon>
        <taxon>Marchantiopsida</taxon>
        <taxon>Marchantiidae</taxon>
        <taxon>Marchantiales</taxon>
        <taxon>Ricciaceae</taxon>
        <taxon>Riccia</taxon>
    </lineage>
</organism>
<evidence type="ECO:0000256" key="2">
    <source>
        <dbReference type="SAM" id="MobiDB-lite"/>
    </source>
</evidence>
<gene>
    <name evidence="4" type="ORF">R1sor_023035</name>
</gene>
<feature type="domain" description="CCHC-type" evidence="3">
    <location>
        <begin position="258"/>
        <end position="273"/>
    </location>
</feature>
<protein>
    <recommendedName>
        <fullName evidence="3">CCHC-type domain-containing protein</fullName>
    </recommendedName>
</protein>
<reference evidence="4 5" key="1">
    <citation type="submission" date="2024-09" db="EMBL/GenBank/DDBJ databases">
        <title>Chromosome-scale assembly of Riccia sorocarpa.</title>
        <authorList>
            <person name="Paukszto L."/>
        </authorList>
    </citation>
    <scope>NUCLEOTIDE SEQUENCE [LARGE SCALE GENOMIC DNA]</scope>
    <source>
        <strain evidence="4">LP-2024</strain>
        <tissue evidence="4">Aerial parts of the thallus</tissue>
    </source>
</reference>
<keyword evidence="1" id="KW-0862">Zinc</keyword>
<dbReference type="PROSITE" id="PS50158">
    <property type="entry name" value="ZF_CCHC"/>
    <property type="match status" value="1"/>
</dbReference>
<comment type="caution">
    <text evidence="4">The sequence shown here is derived from an EMBL/GenBank/DDBJ whole genome shotgun (WGS) entry which is preliminary data.</text>
</comment>
<keyword evidence="1" id="KW-0863">Zinc-finger</keyword>
<accession>A0ABD3GQQ4</accession>
<evidence type="ECO:0000259" key="3">
    <source>
        <dbReference type="PROSITE" id="PS50158"/>
    </source>
</evidence>
<dbReference type="InterPro" id="IPR001878">
    <property type="entry name" value="Znf_CCHC"/>
</dbReference>
<name>A0ABD3GQQ4_9MARC</name>
<dbReference type="AlphaFoldDB" id="A0ABD3GQQ4"/>
<sequence>MVTDSLMEMDSSDEGLDSEEKKSKKLSGVTPESVVQEASRIGEGARFKDMQELKFALRCWGVWKQRTYSWQKCRKTYRVAVCRYGRKPKPHSNRARNLLHQNKPTPKNGFAGVEARRECMTEEALANPCEWRVRAKVAQDSSVVITVCKLVHTCPAHVHSWRASATAEWLAQILGNRVVNNPTITVNQLQDAFKNEYGRQATYKALWRSREVILDHMMASESTTFLNQCISGLKDPDGRALVEADTGEEPPRKRSRLCSHCRENGHDRRNCPSRRAVTSLRLTLTDEESPSLEVPEKTEVGLYVRAPSYHEGSSDVVAVVPSNSEAQLKPETINTCVS</sequence>
<keyword evidence="1" id="KW-0479">Metal-binding</keyword>